<organism evidence="6 7">
    <name type="scientific">Chitinivibrio alkaliphilus ACht1</name>
    <dbReference type="NCBI Taxonomy" id="1313304"/>
    <lineage>
        <taxon>Bacteria</taxon>
        <taxon>Pseudomonadati</taxon>
        <taxon>Fibrobacterota</taxon>
        <taxon>Chitinivibrionia</taxon>
        <taxon>Chitinivibrionales</taxon>
        <taxon>Chitinivibrionaceae</taxon>
        <taxon>Chitinivibrio</taxon>
    </lineage>
</organism>
<dbReference type="AlphaFoldDB" id="U7D6Y5"/>
<dbReference type="OrthoDB" id="9811701at2"/>
<sequence length="231" mass="24295">MSASPIFGVLLTVGCYVLTRRIYLRWKNPLCNPIALSLILIGLVLHTQNIPLDHYMNGAGILVAFLPLTVTILAIPLYRQIKMLQAHRKAIIGGICAGVITSCVSIIGGALLLGLDTEIAESLVPKSITTPLGIEMSRILGAMEAITVLSIVITGVLGVVLYPVAFTLFKIVDPVAKGTALGTASHAVGTSKAIELGETEGAMSSLAIILTGLITLTVTPLILLLLPILLR</sequence>
<dbReference type="GO" id="GO:0016020">
    <property type="term" value="C:membrane"/>
    <property type="evidence" value="ECO:0007669"/>
    <property type="project" value="UniProtKB-SubCell"/>
</dbReference>
<proteinExistence type="predicted"/>
<evidence type="ECO:0000256" key="1">
    <source>
        <dbReference type="ARBA" id="ARBA00004141"/>
    </source>
</evidence>
<dbReference type="Proteomes" id="UP000017148">
    <property type="component" value="Unassembled WGS sequence"/>
</dbReference>
<evidence type="ECO:0000256" key="3">
    <source>
        <dbReference type="ARBA" id="ARBA00022989"/>
    </source>
</evidence>
<name>U7D6Y5_9BACT</name>
<evidence type="ECO:0000256" key="2">
    <source>
        <dbReference type="ARBA" id="ARBA00022692"/>
    </source>
</evidence>
<dbReference type="STRING" id="1313304.CALK_2315"/>
<dbReference type="EMBL" id="ASJR01000030">
    <property type="protein sequence ID" value="ERP30827.1"/>
    <property type="molecule type" value="Genomic_DNA"/>
</dbReference>
<comment type="subcellular location">
    <subcellularLocation>
        <location evidence="1">Membrane</location>
        <topology evidence="1">Multi-pass membrane protein</topology>
    </subcellularLocation>
</comment>
<dbReference type="PATRIC" id="fig|1313304.3.peg.2207"/>
<keyword evidence="4 5" id="KW-0472">Membrane</keyword>
<reference evidence="6 7" key="1">
    <citation type="journal article" date="2013" name="Environ. Microbiol.">
        <title>Genome analysis of Chitinivibrio alkaliphilus gen. nov., sp. nov., a novel extremely haloalkaliphilic anaerobic chitinolytic bacterium from the candidate phylum Termite Group 3.</title>
        <authorList>
            <person name="Sorokin D.Y."/>
            <person name="Gumerov V.M."/>
            <person name="Rakitin A.L."/>
            <person name="Beletsky A.V."/>
            <person name="Damste J.S."/>
            <person name="Muyzer G."/>
            <person name="Mardanov A.V."/>
            <person name="Ravin N.V."/>
        </authorList>
    </citation>
    <scope>NUCLEOTIDE SEQUENCE [LARGE SCALE GENOMIC DNA]</scope>
    <source>
        <strain evidence="6 7">ACht1</strain>
    </source>
</reference>
<protein>
    <submittedName>
        <fullName evidence="6">LrgB-like family protein</fullName>
    </submittedName>
</protein>
<keyword evidence="7" id="KW-1185">Reference proteome</keyword>
<evidence type="ECO:0000256" key="5">
    <source>
        <dbReference type="SAM" id="Phobius"/>
    </source>
</evidence>
<dbReference type="PANTHER" id="PTHR30249:SF0">
    <property type="entry name" value="PLASTIDAL GLYCOLATE_GLYCERATE TRANSLOCATOR 1, CHLOROPLASTIC"/>
    <property type="match status" value="1"/>
</dbReference>
<gene>
    <name evidence="6" type="ORF">CALK_2315</name>
</gene>
<keyword evidence="2 5" id="KW-0812">Transmembrane</keyword>
<dbReference type="PANTHER" id="PTHR30249">
    <property type="entry name" value="PUTATIVE SEROTONIN TRANSPORTER"/>
    <property type="match status" value="1"/>
</dbReference>
<dbReference type="InterPro" id="IPR007300">
    <property type="entry name" value="CidB/LrgB"/>
</dbReference>
<dbReference type="RefSeq" id="WP_022637676.1">
    <property type="nucleotide sequence ID" value="NZ_ASJR01000030.1"/>
</dbReference>
<dbReference type="eggNOG" id="COG1346">
    <property type="taxonomic scope" value="Bacteria"/>
</dbReference>
<accession>U7D6Y5</accession>
<feature type="transmembrane region" description="Helical" evidence="5">
    <location>
        <begin position="30"/>
        <end position="47"/>
    </location>
</feature>
<evidence type="ECO:0000313" key="6">
    <source>
        <dbReference type="EMBL" id="ERP30827.1"/>
    </source>
</evidence>
<keyword evidence="3 5" id="KW-1133">Transmembrane helix</keyword>
<feature type="transmembrane region" description="Helical" evidence="5">
    <location>
        <begin position="206"/>
        <end position="230"/>
    </location>
</feature>
<feature type="transmembrane region" description="Helical" evidence="5">
    <location>
        <begin position="145"/>
        <end position="169"/>
    </location>
</feature>
<comment type="caution">
    <text evidence="6">The sequence shown here is derived from an EMBL/GenBank/DDBJ whole genome shotgun (WGS) entry which is preliminary data.</text>
</comment>
<feature type="transmembrane region" description="Helical" evidence="5">
    <location>
        <begin position="6"/>
        <end position="23"/>
    </location>
</feature>
<evidence type="ECO:0000256" key="4">
    <source>
        <dbReference type="ARBA" id="ARBA00023136"/>
    </source>
</evidence>
<dbReference type="Pfam" id="PF04172">
    <property type="entry name" value="LrgB"/>
    <property type="match status" value="1"/>
</dbReference>
<feature type="transmembrane region" description="Helical" evidence="5">
    <location>
        <begin position="90"/>
        <end position="115"/>
    </location>
</feature>
<evidence type="ECO:0000313" key="7">
    <source>
        <dbReference type="Proteomes" id="UP000017148"/>
    </source>
</evidence>
<feature type="transmembrane region" description="Helical" evidence="5">
    <location>
        <begin position="59"/>
        <end position="78"/>
    </location>
</feature>